<organism evidence="1 2">
    <name type="scientific">Pisum sativum</name>
    <name type="common">Garden pea</name>
    <name type="synonym">Lathyrus oleraceus</name>
    <dbReference type="NCBI Taxonomy" id="3888"/>
    <lineage>
        <taxon>Eukaryota</taxon>
        <taxon>Viridiplantae</taxon>
        <taxon>Streptophyta</taxon>
        <taxon>Embryophyta</taxon>
        <taxon>Tracheophyta</taxon>
        <taxon>Spermatophyta</taxon>
        <taxon>Magnoliopsida</taxon>
        <taxon>eudicotyledons</taxon>
        <taxon>Gunneridae</taxon>
        <taxon>Pentapetalae</taxon>
        <taxon>rosids</taxon>
        <taxon>fabids</taxon>
        <taxon>Fabales</taxon>
        <taxon>Fabaceae</taxon>
        <taxon>Papilionoideae</taxon>
        <taxon>50 kb inversion clade</taxon>
        <taxon>NPAAA clade</taxon>
        <taxon>Hologalegina</taxon>
        <taxon>IRL clade</taxon>
        <taxon>Fabeae</taxon>
        <taxon>Lathyrus</taxon>
    </lineage>
</organism>
<proteinExistence type="predicted"/>
<comment type="caution">
    <text evidence="1">The sequence shown here is derived from an EMBL/GenBank/DDBJ whole genome shotgun (WGS) entry which is preliminary data.</text>
</comment>
<sequence>MLEEVSLKLLVNTDTNKVVFAEAGKDFVDVLCSFLTLPLGTIVRLLQNDNTNMKPVKIGCLDSLYQSVENLNVDCLNTRTCKKMLLYSRNSSEEYCNTLKLNIDDTTDPTRDFFMCSNLADCKYSLLSSFRNQRCECGSLLGRPVLVKSDQVYNGFVKDGPVFIVTDDLSVFPNSVDTVFDLLKTLGIPCTHSLKEMFVNITYMQVLDLLKYSLLSKSSLTNLFLRKEPVLEETSFSTYDVPNNCRNRIKLKLFLREKDNEILFAQGEEDFADFVFSFLTFPLGGVVRMLGGNSSLGSIDSLYKTILDLDGYKYLVSSEVKNRLVDPCIAPQFKLSKQILQIYEPPASSVFNILNETCTKLSLLDPKSSKGAQEGYVKGPALFMVTNDLVVEPMSPISALLLLNRLETPPSEVTEKVVYIDVKEGLNILKAALTSNSKSALRNGLSHLLTQAK</sequence>
<keyword evidence="2" id="KW-1185">Reference proteome</keyword>
<reference evidence="1 2" key="1">
    <citation type="journal article" date="2022" name="Nat. Genet.">
        <title>Improved pea reference genome and pan-genome highlight genomic features and evolutionary characteristics.</title>
        <authorList>
            <person name="Yang T."/>
            <person name="Liu R."/>
            <person name="Luo Y."/>
            <person name="Hu S."/>
            <person name="Wang D."/>
            <person name="Wang C."/>
            <person name="Pandey M.K."/>
            <person name="Ge S."/>
            <person name="Xu Q."/>
            <person name="Li N."/>
            <person name="Li G."/>
            <person name="Huang Y."/>
            <person name="Saxena R.K."/>
            <person name="Ji Y."/>
            <person name="Li M."/>
            <person name="Yan X."/>
            <person name="He Y."/>
            <person name="Liu Y."/>
            <person name="Wang X."/>
            <person name="Xiang C."/>
            <person name="Varshney R.K."/>
            <person name="Ding H."/>
            <person name="Gao S."/>
            <person name="Zong X."/>
        </authorList>
    </citation>
    <scope>NUCLEOTIDE SEQUENCE [LARGE SCALE GENOMIC DNA]</scope>
    <source>
        <strain evidence="1 2">cv. Zhongwan 6</strain>
    </source>
</reference>
<gene>
    <name evidence="1" type="ORF">KIW84_034290</name>
</gene>
<name>A0A9D4XZ56_PEA</name>
<dbReference type="PANTHER" id="PTHR33103">
    <property type="entry name" value="OS01G0153900 PROTEIN"/>
    <property type="match status" value="1"/>
</dbReference>
<evidence type="ECO:0000313" key="2">
    <source>
        <dbReference type="Proteomes" id="UP001058974"/>
    </source>
</evidence>
<dbReference type="PANTHER" id="PTHR33103:SF43">
    <property type="entry name" value="DUF674 FAMILY PROTEIN"/>
    <property type="match status" value="1"/>
</dbReference>
<dbReference type="Proteomes" id="UP001058974">
    <property type="component" value="Chromosome 3"/>
</dbReference>
<dbReference type="AlphaFoldDB" id="A0A9D4XZ56"/>
<protein>
    <recommendedName>
        <fullName evidence="3">DUF674 family protein</fullName>
    </recommendedName>
</protein>
<dbReference type="Gramene" id="Psat03G0429000-T1">
    <property type="protein sequence ID" value="KAI5429662.1"/>
    <property type="gene ID" value="KIW84_034290"/>
</dbReference>
<evidence type="ECO:0008006" key="3">
    <source>
        <dbReference type="Google" id="ProtNLM"/>
    </source>
</evidence>
<accession>A0A9D4XZ56</accession>
<evidence type="ECO:0000313" key="1">
    <source>
        <dbReference type="EMBL" id="KAI5429662.1"/>
    </source>
</evidence>
<dbReference type="Pfam" id="PF05056">
    <property type="entry name" value="DUF674"/>
    <property type="match status" value="1"/>
</dbReference>
<dbReference type="InterPro" id="IPR007750">
    <property type="entry name" value="DUF674"/>
</dbReference>
<dbReference type="EMBL" id="JAMSHJ010000003">
    <property type="protein sequence ID" value="KAI5429662.1"/>
    <property type="molecule type" value="Genomic_DNA"/>
</dbReference>